<organism evidence="1 2">
    <name type="scientific">Panagrolaimus sp. JU765</name>
    <dbReference type="NCBI Taxonomy" id="591449"/>
    <lineage>
        <taxon>Eukaryota</taxon>
        <taxon>Metazoa</taxon>
        <taxon>Ecdysozoa</taxon>
        <taxon>Nematoda</taxon>
        <taxon>Chromadorea</taxon>
        <taxon>Rhabditida</taxon>
        <taxon>Tylenchina</taxon>
        <taxon>Panagrolaimomorpha</taxon>
        <taxon>Panagrolaimoidea</taxon>
        <taxon>Panagrolaimidae</taxon>
        <taxon>Panagrolaimus</taxon>
    </lineage>
</organism>
<proteinExistence type="predicted"/>
<reference evidence="2" key="1">
    <citation type="submission" date="2022-11" db="UniProtKB">
        <authorList>
            <consortium name="WormBaseParasite"/>
        </authorList>
    </citation>
    <scope>IDENTIFICATION</scope>
</reference>
<evidence type="ECO:0000313" key="1">
    <source>
        <dbReference type="Proteomes" id="UP000887576"/>
    </source>
</evidence>
<dbReference type="Proteomes" id="UP000887576">
    <property type="component" value="Unplaced"/>
</dbReference>
<accession>A0AC34R8T8</accession>
<protein>
    <submittedName>
        <fullName evidence="2">Uncharacterized protein</fullName>
    </submittedName>
</protein>
<name>A0AC34R8T8_9BILA</name>
<evidence type="ECO:0000313" key="2">
    <source>
        <dbReference type="WBParaSite" id="JU765_v2.g4608.t1"/>
    </source>
</evidence>
<sequence>MSFQLRNFLLLKPVFVCIYLFGIIVCVPLSSAVWFVRRNLFHERSVAGDTQSCSSSLSIQNNGTADQTGVQLA</sequence>
<dbReference type="WBParaSite" id="JU765_v2.g4608.t1">
    <property type="protein sequence ID" value="JU765_v2.g4608.t1"/>
    <property type="gene ID" value="JU765_v2.g4608"/>
</dbReference>